<organism evidence="1">
    <name type="scientific">marine sediment metagenome</name>
    <dbReference type="NCBI Taxonomy" id="412755"/>
    <lineage>
        <taxon>unclassified sequences</taxon>
        <taxon>metagenomes</taxon>
        <taxon>ecological metagenomes</taxon>
    </lineage>
</organism>
<comment type="caution">
    <text evidence="1">The sequence shown here is derived from an EMBL/GenBank/DDBJ whole genome shotgun (WGS) entry which is preliminary data.</text>
</comment>
<sequence length="48" mass="5222">VDIIKPFPGSFPHPVILELKPPFPCLGVVKQNILEPPEGPLTADGYLQ</sequence>
<dbReference type="EMBL" id="BARW01039268">
    <property type="protein sequence ID" value="GAJ19158.1"/>
    <property type="molecule type" value="Genomic_DNA"/>
</dbReference>
<accession>X1UNU9</accession>
<feature type="non-terminal residue" evidence="1">
    <location>
        <position position="1"/>
    </location>
</feature>
<name>X1UNU9_9ZZZZ</name>
<reference evidence="1" key="1">
    <citation type="journal article" date="2014" name="Front. Microbiol.">
        <title>High frequency of phylogenetically diverse reductive dehalogenase-homologous genes in deep subseafloor sedimentary metagenomes.</title>
        <authorList>
            <person name="Kawai M."/>
            <person name="Futagami T."/>
            <person name="Toyoda A."/>
            <person name="Takaki Y."/>
            <person name="Nishi S."/>
            <person name="Hori S."/>
            <person name="Arai W."/>
            <person name="Tsubouchi T."/>
            <person name="Morono Y."/>
            <person name="Uchiyama I."/>
            <person name="Ito T."/>
            <person name="Fujiyama A."/>
            <person name="Inagaki F."/>
            <person name="Takami H."/>
        </authorList>
    </citation>
    <scope>NUCLEOTIDE SEQUENCE</scope>
    <source>
        <strain evidence="1">Expedition CK06-06</strain>
    </source>
</reference>
<gene>
    <name evidence="1" type="ORF">S12H4_59883</name>
</gene>
<evidence type="ECO:0000313" key="1">
    <source>
        <dbReference type="EMBL" id="GAJ19158.1"/>
    </source>
</evidence>
<proteinExistence type="predicted"/>
<protein>
    <submittedName>
        <fullName evidence="1">Uncharacterized protein</fullName>
    </submittedName>
</protein>
<dbReference type="AlphaFoldDB" id="X1UNU9"/>